<evidence type="ECO:0000256" key="1">
    <source>
        <dbReference type="ARBA" id="ARBA00008005"/>
    </source>
</evidence>
<reference evidence="4 5" key="1">
    <citation type="submission" date="2019-10" db="EMBL/GenBank/DDBJ databases">
        <title>Draft whole-genome sequence of the purple nonsulfur photosynthetic bacterium Roseospira navarrensis DSM 15114.</title>
        <authorList>
            <person name="Kyndt J.A."/>
            <person name="Meyer T.E."/>
        </authorList>
    </citation>
    <scope>NUCLEOTIDE SEQUENCE [LARGE SCALE GENOMIC DNA]</scope>
    <source>
        <strain evidence="4 5">DSM 15114</strain>
    </source>
</reference>
<name>A0A7X2D3H6_9PROT</name>
<accession>A0A7X2D3H6</accession>
<dbReference type="Proteomes" id="UP000434582">
    <property type="component" value="Unassembled WGS sequence"/>
</dbReference>
<dbReference type="Pfam" id="PF04984">
    <property type="entry name" value="Phage_sheath_1"/>
    <property type="match status" value="1"/>
</dbReference>
<evidence type="ECO:0000259" key="3">
    <source>
        <dbReference type="Pfam" id="PF17482"/>
    </source>
</evidence>
<comment type="caution">
    <text evidence="4">The sequence shown here is derived from an EMBL/GenBank/DDBJ whole genome shotgun (WGS) entry which is preliminary data.</text>
</comment>
<dbReference type="PIRSF" id="PIRSF007349">
    <property type="entry name" value="Tsp_L"/>
    <property type="match status" value="1"/>
</dbReference>
<sequence>MAISFNAIPIDLRAPGAYIEIDNSRAVQGLPGMPSRILVLGQMLSTGTATALEPIDILTGDQAAGYFGRGSMLHRMAHFLRANNTVTRATVIPMEDDGAAQAATGTLAITGPATASGTLVLWIAGQRVRVGVAAGTAATAIATATAAAINAVLDLPVTAAATAADVTLTCRWSGETGNAIDIRVGYYGEAMPAGVGLTITPMSGGSANPDLTAALAAIGDEWVTDIILPYTDTASLAAIEAELETRFGPLVMQDAHAYAWAQGTHAELTTLGDSRNSPHLTIMGMDGSPTPPWEAAAALGAVAAYHLQIDPARPLQTLELRGVLPPAEADRFTMEERNLLLHDGIATARTEVNTVQIDRAITTFQTNQWGIEDISYLDVTTLKTLAYLRYSVRARIFQRFPRHKLASDGTRYGPGQAIVTPAVIRDELVALFREWETAGLVEQADQFKSELIVERDQSDPNRVNALIPPDVINQFRVFAGQVQFRL</sequence>
<dbReference type="EMBL" id="WIVE01000027">
    <property type="protein sequence ID" value="MQX36818.1"/>
    <property type="molecule type" value="Genomic_DNA"/>
</dbReference>
<protein>
    <submittedName>
        <fullName evidence="4">Phage tail protein</fullName>
    </submittedName>
</protein>
<dbReference type="Pfam" id="PF17482">
    <property type="entry name" value="Phage_sheath_1C"/>
    <property type="match status" value="1"/>
</dbReference>
<keyword evidence="5" id="KW-1185">Reference proteome</keyword>
<evidence type="ECO:0000259" key="2">
    <source>
        <dbReference type="Pfam" id="PF04984"/>
    </source>
</evidence>
<gene>
    <name evidence="4" type="ORF">GHC57_09855</name>
</gene>
<evidence type="ECO:0000313" key="5">
    <source>
        <dbReference type="Proteomes" id="UP000434582"/>
    </source>
</evidence>
<dbReference type="AlphaFoldDB" id="A0A7X2D3H6"/>
<dbReference type="RefSeq" id="WP_153343671.1">
    <property type="nucleotide sequence ID" value="NZ_WIVE01000027.1"/>
</dbReference>
<feature type="domain" description="Tail sheath protein subtilisin-like" evidence="2">
    <location>
        <begin position="204"/>
        <end position="363"/>
    </location>
</feature>
<dbReference type="InterPro" id="IPR035089">
    <property type="entry name" value="Phage_sheath_subtilisin"/>
</dbReference>
<dbReference type="InterPro" id="IPR020287">
    <property type="entry name" value="Tail_sheath_C"/>
</dbReference>
<organism evidence="4 5">
    <name type="scientific">Roseospira navarrensis</name>
    <dbReference type="NCBI Taxonomy" id="140058"/>
    <lineage>
        <taxon>Bacteria</taxon>
        <taxon>Pseudomonadati</taxon>
        <taxon>Pseudomonadota</taxon>
        <taxon>Alphaproteobacteria</taxon>
        <taxon>Rhodospirillales</taxon>
        <taxon>Rhodospirillaceae</taxon>
        <taxon>Roseospira</taxon>
    </lineage>
</organism>
<dbReference type="OrthoDB" id="5442644at2"/>
<proteinExistence type="inferred from homology"/>
<dbReference type="InterPro" id="IPR007067">
    <property type="entry name" value="Tail_sheath"/>
</dbReference>
<evidence type="ECO:0000313" key="4">
    <source>
        <dbReference type="EMBL" id="MQX36818.1"/>
    </source>
</evidence>
<comment type="similarity">
    <text evidence="1">Belongs to the myoviridae tail sheath protein family.</text>
</comment>
<feature type="domain" description="Tail sheath protein C-terminal" evidence="3">
    <location>
        <begin position="374"/>
        <end position="485"/>
    </location>
</feature>